<comment type="caution">
    <text evidence="10">The sequence shown here is derived from an EMBL/GenBank/DDBJ whole genome shotgun (WGS) entry which is preliminary data.</text>
</comment>
<feature type="region of interest" description="Disordered" evidence="8">
    <location>
        <begin position="206"/>
        <end position="235"/>
    </location>
</feature>
<dbReference type="Pfam" id="PF00179">
    <property type="entry name" value="UQ_con"/>
    <property type="match status" value="1"/>
</dbReference>
<dbReference type="EC" id="2.3.2.23" evidence="1"/>
<evidence type="ECO:0000313" key="10">
    <source>
        <dbReference type="EMBL" id="KAL3699031.1"/>
    </source>
</evidence>
<evidence type="ECO:0000256" key="5">
    <source>
        <dbReference type="ARBA" id="ARBA00022840"/>
    </source>
</evidence>
<dbReference type="GO" id="GO:0061631">
    <property type="term" value="F:ubiquitin conjugating enzyme activity"/>
    <property type="evidence" value="ECO:0007669"/>
    <property type="project" value="UniProtKB-EC"/>
</dbReference>
<name>A0ABD3I6U8_9MARC</name>
<evidence type="ECO:0000256" key="4">
    <source>
        <dbReference type="ARBA" id="ARBA00022786"/>
    </source>
</evidence>
<evidence type="ECO:0000256" key="8">
    <source>
        <dbReference type="SAM" id="MobiDB-lite"/>
    </source>
</evidence>
<comment type="similarity">
    <text evidence="7">Belongs to the ubiquitin-conjugating enzyme family.</text>
</comment>
<dbReference type="EMBL" id="JBJQOH010000001">
    <property type="protein sequence ID" value="KAL3699031.1"/>
    <property type="molecule type" value="Genomic_DNA"/>
</dbReference>
<dbReference type="SMART" id="SM00212">
    <property type="entry name" value="UBCc"/>
    <property type="match status" value="1"/>
</dbReference>
<feature type="compositionally biased region" description="Acidic residues" evidence="8">
    <location>
        <begin position="218"/>
        <end position="235"/>
    </location>
</feature>
<dbReference type="InterPro" id="IPR023313">
    <property type="entry name" value="UBQ-conjugating_AS"/>
</dbReference>
<protein>
    <recommendedName>
        <fullName evidence="1">E2 ubiquitin-conjugating enzyme</fullName>
        <ecNumber evidence="1">2.3.2.23</ecNumber>
    </recommendedName>
</protein>
<evidence type="ECO:0000259" key="9">
    <source>
        <dbReference type="PROSITE" id="PS50127"/>
    </source>
</evidence>
<gene>
    <name evidence="10" type="ORF">R1sor_017053</name>
</gene>
<dbReference type="Gene3D" id="3.10.110.10">
    <property type="entry name" value="Ubiquitin Conjugating Enzyme"/>
    <property type="match status" value="1"/>
</dbReference>
<evidence type="ECO:0000256" key="6">
    <source>
        <dbReference type="PROSITE-ProRule" id="PRU10133"/>
    </source>
</evidence>
<keyword evidence="5 7" id="KW-0067">ATP-binding</keyword>
<dbReference type="CDD" id="cd23797">
    <property type="entry name" value="UBCc_UBE2H"/>
    <property type="match status" value="1"/>
</dbReference>
<dbReference type="PROSITE" id="PS50127">
    <property type="entry name" value="UBC_2"/>
    <property type="match status" value="1"/>
</dbReference>
<evidence type="ECO:0000256" key="7">
    <source>
        <dbReference type="RuleBase" id="RU362109"/>
    </source>
</evidence>
<keyword evidence="4 7" id="KW-0833">Ubl conjugation pathway</keyword>
<proteinExistence type="inferred from homology"/>
<keyword evidence="3 7" id="KW-0547">Nucleotide-binding</keyword>
<dbReference type="FunFam" id="3.10.110.10:FF:000024">
    <property type="entry name" value="Ubiquitin-conjugating enzyme 5, E2"/>
    <property type="match status" value="1"/>
</dbReference>
<dbReference type="GO" id="GO:0005524">
    <property type="term" value="F:ATP binding"/>
    <property type="evidence" value="ECO:0007669"/>
    <property type="project" value="UniProtKB-UniRule"/>
</dbReference>
<evidence type="ECO:0000313" key="11">
    <source>
        <dbReference type="Proteomes" id="UP001633002"/>
    </source>
</evidence>
<dbReference type="SUPFAM" id="SSF54495">
    <property type="entry name" value="UBC-like"/>
    <property type="match status" value="1"/>
</dbReference>
<dbReference type="Proteomes" id="UP001633002">
    <property type="component" value="Unassembled WGS sequence"/>
</dbReference>
<reference evidence="10 11" key="1">
    <citation type="submission" date="2024-09" db="EMBL/GenBank/DDBJ databases">
        <title>Chromosome-scale assembly of Riccia sorocarpa.</title>
        <authorList>
            <person name="Paukszto L."/>
        </authorList>
    </citation>
    <scope>NUCLEOTIDE SEQUENCE [LARGE SCALE GENOMIC DNA]</scope>
    <source>
        <strain evidence="10">LP-2024</strain>
        <tissue evidence="10">Aerial parts of the thallus</tissue>
    </source>
</reference>
<dbReference type="PROSITE" id="PS00183">
    <property type="entry name" value="UBC_1"/>
    <property type="match status" value="1"/>
</dbReference>
<keyword evidence="11" id="KW-1185">Reference proteome</keyword>
<feature type="active site" description="Glycyl thioester intermediate" evidence="6">
    <location>
        <position position="143"/>
    </location>
</feature>
<dbReference type="GO" id="GO:0006511">
    <property type="term" value="P:ubiquitin-dependent protein catabolic process"/>
    <property type="evidence" value="ECO:0007669"/>
    <property type="project" value="UniProtKB-ARBA"/>
</dbReference>
<organism evidence="10 11">
    <name type="scientific">Riccia sorocarpa</name>
    <dbReference type="NCBI Taxonomy" id="122646"/>
    <lineage>
        <taxon>Eukaryota</taxon>
        <taxon>Viridiplantae</taxon>
        <taxon>Streptophyta</taxon>
        <taxon>Embryophyta</taxon>
        <taxon>Marchantiophyta</taxon>
        <taxon>Marchantiopsida</taxon>
        <taxon>Marchantiidae</taxon>
        <taxon>Marchantiales</taxon>
        <taxon>Ricciaceae</taxon>
        <taxon>Riccia</taxon>
    </lineage>
</organism>
<keyword evidence="2" id="KW-0808">Transferase</keyword>
<dbReference type="InterPro" id="IPR016135">
    <property type="entry name" value="UBQ-conjugating_enzyme/RWD"/>
</dbReference>
<dbReference type="InterPro" id="IPR000608">
    <property type="entry name" value="UBC"/>
</dbReference>
<sequence length="235" mass="26572">MRDAILLMKQLSSVVPGGRADATHDKIRESDNTSHPSFSGVAARCSSSPLVRRFYPGTMASPSRRRDADVMKLMMSDFKVELVNDAMHDFHVEFHGPKGCAYQDGVWRVHVELQESYPYKPPTINFTNRIFHPNIDEMSGAVCLDVIDQKWSPMFALINIFEVFLPQLLLYPNPGHPLNGEAAVLMNKDREKYEQKVKEHCQKYAKPENAGFLSGNESSDDESTDLSSDEEDMTE</sequence>
<dbReference type="AlphaFoldDB" id="A0ABD3I6U8"/>
<accession>A0ABD3I6U8</accession>
<feature type="domain" description="UBC core" evidence="9">
    <location>
        <begin position="61"/>
        <end position="206"/>
    </location>
</feature>
<evidence type="ECO:0000256" key="2">
    <source>
        <dbReference type="ARBA" id="ARBA00022679"/>
    </source>
</evidence>
<evidence type="ECO:0000256" key="3">
    <source>
        <dbReference type="ARBA" id="ARBA00022741"/>
    </source>
</evidence>
<evidence type="ECO:0000256" key="1">
    <source>
        <dbReference type="ARBA" id="ARBA00012486"/>
    </source>
</evidence>
<dbReference type="PANTHER" id="PTHR24068">
    <property type="entry name" value="UBIQUITIN-CONJUGATING ENZYME E2"/>
    <property type="match status" value="1"/>
</dbReference>